<dbReference type="InterPro" id="IPR013083">
    <property type="entry name" value="Znf_RING/FYVE/PHD"/>
</dbReference>
<accession>A0A8K1CQI1</accession>
<organism evidence="4 5">
    <name type="scientific">Pythium oligandrum</name>
    <name type="common">Mycoparasitic fungus</name>
    <dbReference type="NCBI Taxonomy" id="41045"/>
    <lineage>
        <taxon>Eukaryota</taxon>
        <taxon>Sar</taxon>
        <taxon>Stramenopiles</taxon>
        <taxon>Oomycota</taxon>
        <taxon>Peronosporomycetes</taxon>
        <taxon>Pythiales</taxon>
        <taxon>Pythiaceae</taxon>
        <taxon>Pythium</taxon>
    </lineage>
</organism>
<dbReference type="Proteomes" id="UP000794436">
    <property type="component" value="Unassembled WGS sequence"/>
</dbReference>
<keyword evidence="1" id="KW-0863">Zinc-finger</keyword>
<protein>
    <recommendedName>
        <fullName evidence="3">RING-type domain-containing protein</fullName>
    </recommendedName>
</protein>
<evidence type="ECO:0000256" key="2">
    <source>
        <dbReference type="SAM" id="Coils"/>
    </source>
</evidence>
<keyword evidence="2" id="KW-0175">Coiled coil</keyword>
<dbReference type="PROSITE" id="PS50089">
    <property type="entry name" value="ZF_RING_2"/>
    <property type="match status" value="1"/>
</dbReference>
<keyword evidence="1" id="KW-0479">Metal-binding</keyword>
<feature type="coiled-coil region" evidence="2">
    <location>
        <begin position="199"/>
        <end position="285"/>
    </location>
</feature>
<dbReference type="SUPFAM" id="SSF57850">
    <property type="entry name" value="RING/U-box"/>
    <property type="match status" value="1"/>
</dbReference>
<dbReference type="InterPro" id="IPR001841">
    <property type="entry name" value="Znf_RING"/>
</dbReference>
<evidence type="ECO:0000259" key="3">
    <source>
        <dbReference type="PROSITE" id="PS50089"/>
    </source>
</evidence>
<sequence length="355" mass="39826">MEGGDDWCLVEDALLLVQSLYIDRSEPEAEPVSPPKTEDKKTSEVDVLPLLPDNSTLKPAHYEQEEALALLSPSHRRQFITTKLPAQPNVNAPRVAFATPSARLHEDSSFADRLRATFRSVPKTPAEEPTMTELKPFTRDMGTQMECKSDSSRQKQLQAALVRTLKLSMDLKAKSQLFEQLELTVSKLRSVLEQRDEYLEAQTVRVLRLKQSLAQAERREALSNETQEELRAQLQAIRNENASLKCQVSLVTGGRDLSLKSIGELERLEDSLQAATLDVRSTLRTKYRAAMRSADQTNPAMCVACLTKPVSVRLEPCQHVVLCSECSLRVTTCPIDRTLIKDKVLTHGLNAYLKE</sequence>
<evidence type="ECO:0000313" key="4">
    <source>
        <dbReference type="EMBL" id="TMW66518.1"/>
    </source>
</evidence>
<comment type="caution">
    <text evidence="4">The sequence shown here is derived from an EMBL/GenBank/DDBJ whole genome shotgun (WGS) entry which is preliminary data.</text>
</comment>
<dbReference type="GO" id="GO:0008270">
    <property type="term" value="F:zinc ion binding"/>
    <property type="evidence" value="ECO:0007669"/>
    <property type="project" value="UniProtKB-KW"/>
</dbReference>
<reference evidence="4" key="1">
    <citation type="submission" date="2019-03" db="EMBL/GenBank/DDBJ databases">
        <title>Long read genome sequence of the mycoparasitic Pythium oligandrum ATCC 38472 isolated from sugarbeet rhizosphere.</title>
        <authorList>
            <person name="Gaulin E."/>
        </authorList>
    </citation>
    <scope>NUCLEOTIDE SEQUENCE</scope>
    <source>
        <strain evidence="4">ATCC 38472_TT</strain>
    </source>
</reference>
<proteinExistence type="predicted"/>
<dbReference type="AlphaFoldDB" id="A0A8K1CQI1"/>
<gene>
    <name evidence="4" type="ORF">Poli38472_004283</name>
</gene>
<dbReference type="Gene3D" id="3.30.40.10">
    <property type="entry name" value="Zinc/RING finger domain, C3HC4 (zinc finger)"/>
    <property type="match status" value="1"/>
</dbReference>
<dbReference type="OrthoDB" id="1711136at2759"/>
<dbReference type="EMBL" id="SPLM01000036">
    <property type="protein sequence ID" value="TMW66518.1"/>
    <property type="molecule type" value="Genomic_DNA"/>
</dbReference>
<keyword evidence="1" id="KW-0862">Zinc</keyword>
<keyword evidence="5" id="KW-1185">Reference proteome</keyword>
<feature type="domain" description="RING-type" evidence="3">
    <location>
        <begin position="302"/>
        <end position="337"/>
    </location>
</feature>
<name>A0A8K1CQI1_PYTOL</name>
<evidence type="ECO:0000256" key="1">
    <source>
        <dbReference type="PROSITE-ProRule" id="PRU00175"/>
    </source>
</evidence>
<dbReference type="Pfam" id="PF13920">
    <property type="entry name" value="zf-C3HC4_3"/>
    <property type="match status" value="1"/>
</dbReference>
<evidence type="ECO:0000313" key="5">
    <source>
        <dbReference type="Proteomes" id="UP000794436"/>
    </source>
</evidence>